<evidence type="ECO:0000313" key="2">
    <source>
        <dbReference type="EMBL" id="CAJ0570542.1"/>
    </source>
</evidence>
<name>A0AA36CLJ9_9BILA</name>
<feature type="region of interest" description="Disordered" evidence="1">
    <location>
        <begin position="1"/>
        <end position="39"/>
    </location>
</feature>
<accession>A0AA36CLJ9</accession>
<proteinExistence type="predicted"/>
<keyword evidence="3" id="KW-1185">Reference proteome</keyword>
<evidence type="ECO:0000256" key="1">
    <source>
        <dbReference type="SAM" id="MobiDB-lite"/>
    </source>
</evidence>
<dbReference type="Proteomes" id="UP001177023">
    <property type="component" value="Unassembled WGS sequence"/>
</dbReference>
<reference evidence="2" key="1">
    <citation type="submission" date="2023-06" db="EMBL/GenBank/DDBJ databases">
        <authorList>
            <person name="Delattre M."/>
        </authorList>
    </citation>
    <scope>NUCLEOTIDE SEQUENCE</scope>
    <source>
        <strain evidence="2">AF72</strain>
    </source>
</reference>
<protein>
    <submittedName>
        <fullName evidence="2">Uncharacterized protein</fullName>
    </submittedName>
</protein>
<dbReference type="EMBL" id="CATQJA010002384">
    <property type="protein sequence ID" value="CAJ0570542.1"/>
    <property type="molecule type" value="Genomic_DNA"/>
</dbReference>
<feature type="compositionally biased region" description="Basic residues" evidence="1">
    <location>
        <begin position="18"/>
        <end position="39"/>
    </location>
</feature>
<dbReference type="AlphaFoldDB" id="A0AA36CLJ9"/>
<organism evidence="2 3">
    <name type="scientific">Mesorhabditis spiculigera</name>
    <dbReference type="NCBI Taxonomy" id="96644"/>
    <lineage>
        <taxon>Eukaryota</taxon>
        <taxon>Metazoa</taxon>
        <taxon>Ecdysozoa</taxon>
        <taxon>Nematoda</taxon>
        <taxon>Chromadorea</taxon>
        <taxon>Rhabditida</taxon>
        <taxon>Rhabditina</taxon>
        <taxon>Rhabditomorpha</taxon>
        <taxon>Rhabditoidea</taxon>
        <taxon>Rhabditidae</taxon>
        <taxon>Mesorhabditinae</taxon>
        <taxon>Mesorhabditis</taxon>
    </lineage>
</organism>
<comment type="caution">
    <text evidence="2">The sequence shown here is derived from an EMBL/GenBank/DDBJ whole genome shotgun (WGS) entry which is preliminary data.</text>
</comment>
<evidence type="ECO:0000313" key="3">
    <source>
        <dbReference type="Proteomes" id="UP001177023"/>
    </source>
</evidence>
<sequence length="143" mass="16296">MDRSFAFSAPSTASVNSHVRRNSSRAPRRPRKKKDKKSNKYGICRFCAQPGKDTLASLRLCSQCVTRTRAFVLNPHPRCVGTNACVFMLQLKSDEHLLYWPCFNNLMVILGSRCGLCWFDALTPENRAALETYRSEKLAESQY</sequence>
<gene>
    <name evidence="2" type="ORF">MSPICULIGERA_LOCUS8979</name>
</gene>
<feature type="non-terminal residue" evidence="2">
    <location>
        <position position="1"/>
    </location>
</feature>